<dbReference type="GO" id="GO:0006261">
    <property type="term" value="P:DNA-templated DNA replication"/>
    <property type="evidence" value="ECO:0007669"/>
    <property type="project" value="TreeGrafter"/>
</dbReference>
<reference evidence="1" key="2">
    <citation type="journal article" date="2021" name="Microbiome">
        <title>Successional dynamics and alternative stable states in a saline activated sludge microbial community over 9 years.</title>
        <authorList>
            <person name="Wang Y."/>
            <person name="Ye J."/>
            <person name="Ju F."/>
            <person name="Liu L."/>
            <person name="Boyd J.A."/>
            <person name="Deng Y."/>
            <person name="Parks D.H."/>
            <person name="Jiang X."/>
            <person name="Yin X."/>
            <person name="Woodcroft B.J."/>
            <person name="Tyson G.W."/>
            <person name="Hugenholtz P."/>
            <person name="Polz M.F."/>
            <person name="Zhang T."/>
        </authorList>
    </citation>
    <scope>NUCLEOTIDE SEQUENCE</scope>
    <source>
        <strain evidence="1">HKST-UBA01</strain>
    </source>
</reference>
<reference evidence="1" key="1">
    <citation type="submission" date="2020-04" db="EMBL/GenBank/DDBJ databases">
        <authorList>
            <person name="Zhang T."/>
        </authorList>
    </citation>
    <scope>NUCLEOTIDE SEQUENCE</scope>
    <source>
        <strain evidence="1">HKST-UBA01</strain>
    </source>
</reference>
<accession>A0A956RNM9</accession>
<protein>
    <recommendedName>
        <fullName evidence="3">DNA-directed DNA polymerase</fullName>
    </recommendedName>
</protein>
<proteinExistence type="predicted"/>
<dbReference type="Proteomes" id="UP000697710">
    <property type="component" value="Unassembled WGS sequence"/>
</dbReference>
<gene>
    <name evidence="1" type="ORF">KC729_04220</name>
</gene>
<name>A0A956RNM9_UNCEI</name>
<dbReference type="PANTHER" id="PTHR11669:SF8">
    <property type="entry name" value="DNA POLYMERASE III SUBUNIT DELTA"/>
    <property type="match status" value="1"/>
</dbReference>
<dbReference type="InterPro" id="IPR050238">
    <property type="entry name" value="DNA_Rep/Repair_Clamp_Loader"/>
</dbReference>
<comment type="caution">
    <text evidence="1">The sequence shown here is derived from an EMBL/GenBank/DDBJ whole genome shotgun (WGS) entry which is preliminary data.</text>
</comment>
<sequence>MTEGETNGSDLRARVLGQGEIFRKLDHALATERLAHAYLFLGPRGTGKTRTAIAFAQRLLSPDPDTPAFRRVARLAHPDLHLVFPMSKDDAADGTRVGQILSEYASNPYGMLATSETATVGIDQIRALKERIAMACVEAPRRVVIWSDAGRLSEPAAQSALKMVEEPPPDTVHILCAEESAQMLPTLVSRCQRVRIRRLTPAQIAGTLESEGVPAAEARILASLAGGSLWRAAQMRTEDVLGLREQTLRLFSVDGASAAAVAQRVESVGRSWNPTLAHRAVDLLLMWHHDLLWVQGHLPQDALVHVDRLPQLQAAAAKIPLDEIRRRIRILEELAESVDQRVNPILALQVALSHIASGAEAGEPALF</sequence>
<organism evidence="1 2">
    <name type="scientific">Eiseniibacteriota bacterium</name>
    <dbReference type="NCBI Taxonomy" id="2212470"/>
    <lineage>
        <taxon>Bacteria</taxon>
        <taxon>Candidatus Eiseniibacteriota</taxon>
    </lineage>
</organism>
<evidence type="ECO:0008006" key="3">
    <source>
        <dbReference type="Google" id="ProtNLM"/>
    </source>
</evidence>
<dbReference type="AlphaFoldDB" id="A0A956RNM9"/>
<evidence type="ECO:0000313" key="1">
    <source>
        <dbReference type="EMBL" id="MCA9726865.1"/>
    </source>
</evidence>
<dbReference type="Pfam" id="PF13177">
    <property type="entry name" value="DNA_pol3_delta2"/>
    <property type="match status" value="1"/>
</dbReference>
<dbReference type="PANTHER" id="PTHR11669">
    <property type="entry name" value="REPLICATION FACTOR C / DNA POLYMERASE III GAMMA-TAU SUBUNIT"/>
    <property type="match status" value="1"/>
</dbReference>
<dbReference type="InterPro" id="IPR027417">
    <property type="entry name" value="P-loop_NTPase"/>
</dbReference>
<dbReference type="EMBL" id="JAGQHR010000077">
    <property type="protein sequence ID" value="MCA9726865.1"/>
    <property type="molecule type" value="Genomic_DNA"/>
</dbReference>
<evidence type="ECO:0000313" key="2">
    <source>
        <dbReference type="Proteomes" id="UP000697710"/>
    </source>
</evidence>
<dbReference type="SUPFAM" id="SSF52540">
    <property type="entry name" value="P-loop containing nucleoside triphosphate hydrolases"/>
    <property type="match status" value="1"/>
</dbReference>
<dbReference type="Gene3D" id="3.40.50.300">
    <property type="entry name" value="P-loop containing nucleotide triphosphate hydrolases"/>
    <property type="match status" value="1"/>
</dbReference>